<protein>
    <recommendedName>
        <fullName evidence="3">MHC class I-like antigen recognition-like domain-containing protein</fullName>
    </recommendedName>
</protein>
<comment type="similarity">
    <text evidence="2">Belongs to the MHC class I family.</text>
</comment>
<dbReference type="InterPro" id="IPR037055">
    <property type="entry name" value="MHC_I-like_Ag-recog_sf"/>
</dbReference>
<evidence type="ECO:0000313" key="5">
    <source>
        <dbReference type="Proteomes" id="UP000770717"/>
    </source>
</evidence>
<gene>
    <name evidence="4" type="ORF">GDO78_018774</name>
</gene>
<dbReference type="AlphaFoldDB" id="A0A8J6B6V0"/>
<dbReference type="Proteomes" id="UP000770717">
    <property type="component" value="Unassembled WGS sequence"/>
</dbReference>
<sequence length="195" mass="22767">YLSDSHSLRYYYTGVSAPGSGIPEYSSSGYVDDQEITNYNSVSRRTLPRAEWMKKVEPEYWETQTQISKGNEAVFRHNVRILMERFNQTGGFHSVQVMYGCELDDDGSIRGYDQHRYDGGEFMALDTQTWTYMATMSQALITTQRLNSPEVREGERDRNYVENECIDWLKKYVENGREELERRGEAHHHVTCMCV</sequence>
<dbReference type="InterPro" id="IPR001039">
    <property type="entry name" value="MHC_I_a_a1/a2"/>
</dbReference>
<dbReference type="Gene3D" id="3.30.500.10">
    <property type="entry name" value="MHC class I-like antigen recognition-like"/>
    <property type="match status" value="1"/>
</dbReference>
<evidence type="ECO:0000256" key="2">
    <source>
        <dbReference type="RuleBase" id="RU004439"/>
    </source>
</evidence>
<feature type="domain" description="MHC class I-like antigen recognition-like" evidence="3">
    <location>
        <begin position="5"/>
        <end position="180"/>
    </location>
</feature>
<organism evidence="4 5">
    <name type="scientific">Eleutherodactylus coqui</name>
    <name type="common">Puerto Rican coqui</name>
    <dbReference type="NCBI Taxonomy" id="57060"/>
    <lineage>
        <taxon>Eukaryota</taxon>
        <taxon>Metazoa</taxon>
        <taxon>Chordata</taxon>
        <taxon>Craniata</taxon>
        <taxon>Vertebrata</taxon>
        <taxon>Euteleostomi</taxon>
        <taxon>Amphibia</taxon>
        <taxon>Batrachia</taxon>
        <taxon>Anura</taxon>
        <taxon>Neobatrachia</taxon>
        <taxon>Hyloidea</taxon>
        <taxon>Eleutherodactylidae</taxon>
        <taxon>Eleutherodactylinae</taxon>
        <taxon>Eleutherodactylus</taxon>
        <taxon>Eleutherodactylus</taxon>
    </lineage>
</organism>
<evidence type="ECO:0000259" key="3">
    <source>
        <dbReference type="Pfam" id="PF00129"/>
    </source>
</evidence>
<feature type="non-terminal residue" evidence="4">
    <location>
        <position position="195"/>
    </location>
</feature>
<dbReference type="InterPro" id="IPR050208">
    <property type="entry name" value="MHC_class-I_related"/>
</dbReference>
<accession>A0A8J6B6V0</accession>
<dbReference type="EMBL" id="WNTK01003369">
    <property type="protein sequence ID" value="KAG9465167.1"/>
    <property type="molecule type" value="Genomic_DNA"/>
</dbReference>
<dbReference type="OrthoDB" id="8936120at2759"/>
<keyword evidence="5" id="KW-1185">Reference proteome</keyword>
<reference evidence="4" key="1">
    <citation type="thesis" date="2020" institute="ProQuest LLC" country="789 East Eisenhower Parkway, Ann Arbor, MI, USA">
        <title>Comparative Genomics and Chromosome Evolution.</title>
        <authorList>
            <person name="Mudd A.B."/>
        </authorList>
    </citation>
    <scope>NUCLEOTIDE SEQUENCE</scope>
    <source>
        <strain evidence="4">HN-11 Male</strain>
        <tissue evidence="4">Kidney and liver</tissue>
    </source>
</reference>
<dbReference type="PRINTS" id="PR01638">
    <property type="entry name" value="MHCCLASSI"/>
</dbReference>
<evidence type="ECO:0000256" key="1">
    <source>
        <dbReference type="ARBA" id="ARBA00023180"/>
    </source>
</evidence>
<dbReference type="PANTHER" id="PTHR16675">
    <property type="entry name" value="MHC CLASS I-RELATED"/>
    <property type="match status" value="1"/>
</dbReference>
<evidence type="ECO:0000313" key="4">
    <source>
        <dbReference type="EMBL" id="KAG9465167.1"/>
    </source>
</evidence>
<proteinExistence type="inferred from homology"/>
<dbReference type="FunFam" id="3.30.500.10:FF:000001">
    <property type="entry name" value="H-2 class I histocompatibility antigen, alpha chain"/>
    <property type="match status" value="1"/>
</dbReference>
<dbReference type="InterPro" id="IPR011161">
    <property type="entry name" value="MHC_I-like_Ag-recog"/>
</dbReference>
<comment type="caution">
    <text evidence="4">The sequence shown here is derived from an EMBL/GenBank/DDBJ whole genome shotgun (WGS) entry which is preliminary data.</text>
</comment>
<name>A0A8J6B6V0_ELECQ</name>
<dbReference type="GO" id="GO:0009897">
    <property type="term" value="C:external side of plasma membrane"/>
    <property type="evidence" value="ECO:0007669"/>
    <property type="project" value="TreeGrafter"/>
</dbReference>
<keyword evidence="1" id="KW-0325">Glycoprotein</keyword>
<dbReference type="InterPro" id="IPR011162">
    <property type="entry name" value="MHC_I/II-like_Ag-recog"/>
</dbReference>
<dbReference type="Pfam" id="PF00129">
    <property type="entry name" value="MHC_I"/>
    <property type="match status" value="1"/>
</dbReference>
<dbReference type="GO" id="GO:0005615">
    <property type="term" value="C:extracellular space"/>
    <property type="evidence" value="ECO:0007669"/>
    <property type="project" value="TreeGrafter"/>
</dbReference>
<dbReference type="GO" id="GO:0006955">
    <property type="term" value="P:immune response"/>
    <property type="evidence" value="ECO:0007669"/>
    <property type="project" value="TreeGrafter"/>
</dbReference>
<dbReference type="SUPFAM" id="SSF54452">
    <property type="entry name" value="MHC antigen-recognition domain"/>
    <property type="match status" value="1"/>
</dbReference>
<dbReference type="PANTHER" id="PTHR16675:SF286">
    <property type="entry name" value="MHC CLASS I ANTIGEN"/>
    <property type="match status" value="1"/>
</dbReference>